<keyword evidence="4" id="KW-1185">Reference proteome</keyword>
<evidence type="ECO:0000313" key="3">
    <source>
        <dbReference type="EMBL" id="MDC8013481.1"/>
    </source>
</evidence>
<dbReference type="AlphaFoldDB" id="A0A9X4BI15"/>
<keyword evidence="1" id="KW-0732">Signal</keyword>
<proteinExistence type="predicted"/>
<keyword evidence="3" id="KW-0413">Isomerase</keyword>
<dbReference type="Gene3D" id="3.50.70.10">
    <property type="match status" value="1"/>
</dbReference>
<dbReference type="InterPro" id="IPR016088">
    <property type="entry name" value="Chalcone_isomerase_3-sand"/>
</dbReference>
<sequence>MSTTRVLPLLLSCLLGAQASAATVGGHDFPDRISVPGVGTNLRLSGAAVFDRNYVPFYAAALYLPVSVRSSEQLLSGMSPYRMTLVWQIPALDAGRVDEYWRKAFTDAAGADRLPRIRSQVERFIDIFDDARHGQTVLFDYIPDAGMRIYIDDKPAGQLAGVEFNKALTSIWLGESAPRDFRTALLAGVAAQ</sequence>
<dbReference type="Proteomes" id="UP001139971">
    <property type="component" value="Unassembled WGS sequence"/>
</dbReference>
<evidence type="ECO:0000313" key="4">
    <source>
        <dbReference type="Proteomes" id="UP001139971"/>
    </source>
</evidence>
<evidence type="ECO:0000259" key="2">
    <source>
        <dbReference type="Pfam" id="PF16036"/>
    </source>
</evidence>
<accession>A0A9X4BI15</accession>
<dbReference type="GO" id="GO:0016872">
    <property type="term" value="F:intramolecular lyase activity"/>
    <property type="evidence" value="ECO:0007669"/>
    <property type="project" value="InterPro"/>
</dbReference>
<dbReference type="InterPro" id="IPR016087">
    <property type="entry name" value="Chalcone_isomerase"/>
</dbReference>
<dbReference type="SUPFAM" id="SSF54626">
    <property type="entry name" value="Chalcone isomerase"/>
    <property type="match status" value="1"/>
</dbReference>
<dbReference type="Pfam" id="PF16036">
    <property type="entry name" value="Chalcone_3"/>
    <property type="match status" value="1"/>
</dbReference>
<reference evidence="3" key="1">
    <citation type="submission" date="2023-02" db="EMBL/GenBank/DDBJ databases">
        <title>Tahibacter soli sp. nov. isolated from soil.</title>
        <authorList>
            <person name="Baek J.H."/>
            <person name="Lee J.K."/>
            <person name="Choi D.G."/>
            <person name="Jeon C.O."/>
        </authorList>
    </citation>
    <scope>NUCLEOTIDE SEQUENCE</scope>
    <source>
        <strain evidence="3">BL</strain>
    </source>
</reference>
<feature type="chain" id="PRO_5040909532" evidence="1">
    <location>
        <begin position="22"/>
        <end position="192"/>
    </location>
</feature>
<feature type="signal peptide" evidence="1">
    <location>
        <begin position="1"/>
        <end position="21"/>
    </location>
</feature>
<name>A0A9X4BI15_9GAMM</name>
<protein>
    <submittedName>
        <fullName evidence="3">Chalcone isomerase family protein</fullName>
    </submittedName>
</protein>
<dbReference type="RefSeq" id="WP_263545688.1">
    <property type="nucleotide sequence ID" value="NZ_JAOVZO020000017.1"/>
</dbReference>
<dbReference type="InterPro" id="IPR036298">
    <property type="entry name" value="Chalcone_isomerase_sf"/>
</dbReference>
<dbReference type="EMBL" id="JAOVZO020000017">
    <property type="protein sequence ID" value="MDC8013481.1"/>
    <property type="molecule type" value="Genomic_DNA"/>
</dbReference>
<evidence type="ECO:0000256" key="1">
    <source>
        <dbReference type="SAM" id="SignalP"/>
    </source>
</evidence>
<organism evidence="3 4">
    <name type="scientific">Tahibacter soli</name>
    <dbReference type="NCBI Taxonomy" id="2983605"/>
    <lineage>
        <taxon>Bacteria</taxon>
        <taxon>Pseudomonadati</taxon>
        <taxon>Pseudomonadota</taxon>
        <taxon>Gammaproteobacteria</taxon>
        <taxon>Lysobacterales</taxon>
        <taxon>Rhodanobacteraceae</taxon>
        <taxon>Tahibacter</taxon>
    </lineage>
</organism>
<feature type="domain" description="Chalcone isomerase" evidence="2">
    <location>
        <begin position="21"/>
        <end position="186"/>
    </location>
</feature>
<gene>
    <name evidence="3" type="ORF">OD750_013125</name>
</gene>
<comment type="caution">
    <text evidence="3">The sequence shown here is derived from an EMBL/GenBank/DDBJ whole genome shotgun (WGS) entry which is preliminary data.</text>
</comment>